<reference evidence="1" key="2">
    <citation type="journal article" date="2023" name="BMC Genomics">
        <title>Pest status, molecular evolution, and epigenetic factors derived from the genome assembly of Frankliniella fusca, a thysanopteran phytovirus vector.</title>
        <authorList>
            <person name="Catto M.A."/>
            <person name="Labadie P.E."/>
            <person name="Jacobson A.L."/>
            <person name="Kennedy G.G."/>
            <person name="Srinivasan R."/>
            <person name="Hunt B.G."/>
        </authorList>
    </citation>
    <scope>NUCLEOTIDE SEQUENCE</scope>
    <source>
        <strain evidence="1">PL_HMW_Pooled</strain>
    </source>
</reference>
<keyword evidence="1" id="KW-0689">Ribosomal protein</keyword>
<protein>
    <submittedName>
        <fullName evidence="1">50S ribosomal protein L24</fullName>
    </submittedName>
</protein>
<reference evidence="1" key="1">
    <citation type="submission" date="2021-07" db="EMBL/GenBank/DDBJ databases">
        <authorList>
            <person name="Catto M.A."/>
            <person name="Jacobson A."/>
            <person name="Kennedy G."/>
            <person name="Labadie P."/>
            <person name="Hunt B.G."/>
            <person name="Srinivasan R."/>
        </authorList>
    </citation>
    <scope>NUCLEOTIDE SEQUENCE</scope>
    <source>
        <strain evidence="1">PL_HMW_Pooled</strain>
        <tissue evidence="1">Head</tissue>
    </source>
</reference>
<name>A0AAE1HSM0_9NEOP</name>
<evidence type="ECO:0000313" key="1">
    <source>
        <dbReference type="EMBL" id="KAK3926725.1"/>
    </source>
</evidence>
<gene>
    <name evidence="1" type="ORF">KUF71_015061</name>
</gene>
<dbReference type="Proteomes" id="UP001219518">
    <property type="component" value="Unassembled WGS sequence"/>
</dbReference>
<keyword evidence="1" id="KW-0687">Ribonucleoprotein</keyword>
<organism evidence="1 2">
    <name type="scientific">Frankliniella fusca</name>
    <dbReference type="NCBI Taxonomy" id="407009"/>
    <lineage>
        <taxon>Eukaryota</taxon>
        <taxon>Metazoa</taxon>
        <taxon>Ecdysozoa</taxon>
        <taxon>Arthropoda</taxon>
        <taxon>Hexapoda</taxon>
        <taxon>Insecta</taxon>
        <taxon>Pterygota</taxon>
        <taxon>Neoptera</taxon>
        <taxon>Paraneoptera</taxon>
        <taxon>Thysanoptera</taxon>
        <taxon>Terebrantia</taxon>
        <taxon>Thripoidea</taxon>
        <taxon>Thripidae</taxon>
        <taxon>Frankliniella</taxon>
    </lineage>
</organism>
<proteinExistence type="predicted"/>
<comment type="caution">
    <text evidence="1">The sequence shown here is derived from an EMBL/GenBank/DDBJ whole genome shotgun (WGS) entry which is preliminary data.</text>
</comment>
<keyword evidence="2" id="KW-1185">Reference proteome</keyword>
<accession>A0AAE1HSM0</accession>
<sequence length="99" mass="11941">MGDIESWRRLGDPTFEQHFRMDSSLFEKLLVAIGHHLETHDRWHRRSRKGHDIAGVKFGVLEGTVPFHYKYIFEALREMSRYYTRWPNELEQELISCTF</sequence>
<dbReference type="GO" id="GO:0005840">
    <property type="term" value="C:ribosome"/>
    <property type="evidence" value="ECO:0007669"/>
    <property type="project" value="UniProtKB-KW"/>
</dbReference>
<dbReference type="AlphaFoldDB" id="A0AAE1HSM0"/>
<evidence type="ECO:0000313" key="2">
    <source>
        <dbReference type="Proteomes" id="UP001219518"/>
    </source>
</evidence>
<dbReference type="EMBL" id="JAHWGI010001270">
    <property type="protein sequence ID" value="KAK3926725.1"/>
    <property type="molecule type" value="Genomic_DNA"/>
</dbReference>